<dbReference type="EMBL" id="CAKOGP040000791">
    <property type="protein sequence ID" value="CAJ1939454.1"/>
    <property type="molecule type" value="Genomic_DNA"/>
</dbReference>
<name>A0AAD2CMS2_9STRA</name>
<feature type="non-terminal residue" evidence="1">
    <location>
        <position position="1"/>
    </location>
</feature>
<organism evidence="1 2">
    <name type="scientific">Cylindrotheca closterium</name>
    <dbReference type="NCBI Taxonomy" id="2856"/>
    <lineage>
        <taxon>Eukaryota</taxon>
        <taxon>Sar</taxon>
        <taxon>Stramenopiles</taxon>
        <taxon>Ochrophyta</taxon>
        <taxon>Bacillariophyta</taxon>
        <taxon>Bacillariophyceae</taxon>
        <taxon>Bacillariophycidae</taxon>
        <taxon>Bacillariales</taxon>
        <taxon>Bacillariaceae</taxon>
        <taxon>Cylindrotheca</taxon>
    </lineage>
</organism>
<evidence type="ECO:0000313" key="1">
    <source>
        <dbReference type="EMBL" id="CAJ1939454.1"/>
    </source>
</evidence>
<protein>
    <submittedName>
        <fullName evidence="1">Uncharacterized protein</fullName>
    </submittedName>
</protein>
<comment type="caution">
    <text evidence="1">The sequence shown here is derived from an EMBL/GenBank/DDBJ whole genome shotgun (WGS) entry which is preliminary data.</text>
</comment>
<proteinExistence type="predicted"/>
<keyword evidence="2" id="KW-1185">Reference proteome</keyword>
<evidence type="ECO:0000313" key="2">
    <source>
        <dbReference type="Proteomes" id="UP001295423"/>
    </source>
</evidence>
<sequence>AVSEATTVIQLKEQCPSLQGADASAERISVDIITSTNSKDHYELQLEPFPNGLCTLTIISTDQENPYLIPVARSFDDRQWQLAAGPFAASLDLDCPSDASACKILLPPVKNEEIYRLASNTQYTDNPRAHSIRFLERATFGATGDQPVIENFEE</sequence>
<dbReference type="Proteomes" id="UP001295423">
    <property type="component" value="Unassembled WGS sequence"/>
</dbReference>
<gene>
    <name evidence="1" type="ORF">CYCCA115_LOCUS6598</name>
</gene>
<accession>A0AAD2CMS2</accession>
<dbReference type="AlphaFoldDB" id="A0AAD2CMS2"/>
<reference evidence="1" key="1">
    <citation type="submission" date="2023-08" db="EMBL/GenBank/DDBJ databases">
        <authorList>
            <person name="Audoor S."/>
            <person name="Bilcke G."/>
        </authorList>
    </citation>
    <scope>NUCLEOTIDE SEQUENCE</scope>
</reference>